<name>A0A4P9VZ72_9FUNG</name>
<dbReference type="OrthoDB" id="10250783at2759"/>
<dbReference type="Proteomes" id="UP000269721">
    <property type="component" value="Unassembled WGS sequence"/>
</dbReference>
<evidence type="ECO:0000313" key="2">
    <source>
        <dbReference type="Proteomes" id="UP000269721"/>
    </source>
</evidence>
<keyword evidence="2" id="KW-1185">Reference proteome</keyword>
<dbReference type="PANTHER" id="PTHR43016">
    <property type="entry name" value="PRESEQUENCE PROTEASE"/>
    <property type="match status" value="1"/>
</dbReference>
<dbReference type="PANTHER" id="PTHR43016:SF13">
    <property type="entry name" value="PRESEQUENCE PROTEASE, MITOCHONDRIAL"/>
    <property type="match status" value="1"/>
</dbReference>
<protein>
    <submittedName>
        <fullName evidence="1">Uncharacterized protein</fullName>
    </submittedName>
</protein>
<dbReference type="GO" id="GO:0005759">
    <property type="term" value="C:mitochondrial matrix"/>
    <property type="evidence" value="ECO:0007669"/>
    <property type="project" value="TreeGrafter"/>
</dbReference>
<accession>A0A4P9VZ72</accession>
<gene>
    <name evidence="1" type="ORF">BDK51DRAFT_3611</name>
</gene>
<dbReference type="InterPro" id="IPR011249">
    <property type="entry name" value="Metalloenz_LuxS/M16"/>
</dbReference>
<dbReference type="Gene3D" id="3.30.830.10">
    <property type="entry name" value="Metalloenzyme, LuxS/M16 peptidase-like"/>
    <property type="match status" value="1"/>
</dbReference>
<feature type="non-terminal residue" evidence="1">
    <location>
        <position position="85"/>
    </location>
</feature>
<dbReference type="GO" id="GO:0004222">
    <property type="term" value="F:metalloendopeptidase activity"/>
    <property type="evidence" value="ECO:0007669"/>
    <property type="project" value="TreeGrafter"/>
</dbReference>
<dbReference type="SUPFAM" id="SSF63411">
    <property type="entry name" value="LuxS/MPP-like metallohydrolase"/>
    <property type="match status" value="1"/>
</dbReference>
<dbReference type="EMBL" id="ML000283">
    <property type="protein sequence ID" value="RKO84285.1"/>
    <property type="molecule type" value="Genomic_DNA"/>
</dbReference>
<evidence type="ECO:0000313" key="1">
    <source>
        <dbReference type="EMBL" id="RKO84285.1"/>
    </source>
</evidence>
<organism evidence="1 2">
    <name type="scientific">Blyttiomyces helicus</name>
    <dbReference type="NCBI Taxonomy" id="388810"/>
    <lineage>
        <taxon>Eukaryota</taxon>
        <taxon>Fungi</taxon>
        <taxon>Fungi incertae sedis</taxon>
        <taxon>Chytridiomycota</taxon>
        <taxon>Chytridiomycota incertae sedis</taxon>
        <taxon>Chytridiomycetes</taxon>
        <taxon>Chytridiomycetes incertae sedis</taxon>
        <taxon>Blyttiomyces</taxon>
    </lineage>
</organism>
<dbReference type="GO" id="GO:0016485">
    <property type="term" value="P:protein processing"/>
    <property type="evidence" value="ECO:0007669"/>
    <property type="project" value="TreeGrafter"/>
</dbReference>
<dbReference type="GO" id="GO:0046872">
    <property type="term" value="F:metal ion binding"/>
    <property type="evidence" value="ECO:0007669"/>
    <property type="project" value="InterPro"/>
</dbReference>
<reference evidence="2" key="1">
    <citation type="journal article" date="2018" name="Nat. Microbiol.">
        <title>Leveraging single-cell genomics to expand the fungal tree of life.</title>
        <authorList>
            <person name="Ahrendt S.R."/>
            <person name="Quandt C.A."/>
            <person name="Ciobanu D."/>
            <person name="Clum A."/>
            <person name="Salamov A."/>
            <person name="Andreopoulos B."/>
            <person name="Cheng J.F."/>
            <person name="Woyke T."/>
            <person name="Pelin A."/>
            <person name="Henrissat B."/>
            <person name="Reynolds N.K."/>
            <person name="Benny G.L."/>
            <person name="Smith M.E."/>
            <person name="James T.Y."/>
            <person name="Grigoriev I.V."/>
        </authorList>
    </citation>
    <scope>NUCLEOTIDE SEQUENCE [LARGE SCALE GENOMIC DNA]</scope>
</reference>
<dbReference type="AlphaFoldDB" id="A0A4P9VZ72"/>
<proteinExistence type="predicted"/>
<sequence>SVGFITFVKDSMGVAHILERTAPCGSAKFPVRDLFLKVTNRSMATYMNVCMGDDFTIYPFSTEKPSHFCNLVDVYLDSVFSPRLQ</sequence>
<feature type="non-terminal residue" evidence="1">
    <location>
        <position position="1"/>
    </location>
</feature>